<keyword evidence="2" id="KW-1185">Reference proteome</keyword>
<reference evidence="1" key="1">
    <citation type="submission" date="2021-04" db="EMBL/GenBank/DDBJ databases">
        <authorList>
            <person name="Zhang D.-C."/>
        </authorList>
    </citation>
    <scope>NUCLEOTIDE SEQUENCE</scope>
    <source>
        <strain evidence="1">CGMCC 1.15697</strain>
    </source>
</reference>
<organism evidence="1 2">
    <name type="scientific">Marivibrio halodurans</name>
    <dbReference type="NCBI Taxonomy" id="2039722"/>
    <lineage>
        <taxon>Bacteria</taxon>
        <taxon>Pseudomonadati</taxon>
        <taxon>Pseudomonadota</taxon>
        <taxon>Alphaproteobacteria</taxon>
        <taxon>Rhodospirillales</taxon>
        <taxon>Rhodospirillaceae</taxon>
        <taxon>Marivibrio</taxon>
    </lineage>
</organism>
<accession>A0A8J7V4D3</accession>
<comment type="caution">
    <text evidence="1">The sequence shown here is derived from an EMBL/GenBank/DDBJ whole genome shotgun (WGS) entry which is preliminary data.</text>
</comment>
<proteinExistence type="predicted"/>
<protein>
    <submittedName>
        <fullName evidence="1">Uncharacterized protein</fullName>
    </submittedName>
</protein>
<evidence type="ECO:0000313" key="2">
    <source>
        <dbReference type="Proteomes" id="UP000672602"/>
    </source>
</evidence>
<dbReference type="Proteomes" id="UP000672602">
    <property type="component" value="Unassembled WGS sequence"/>
</dbReference>
<dbReference type="RefSeq" id="WP_210683544.1">
    <property type="nucleotide sequence ID" value="NZ_JAGMWN010000013.1"/>
</dbReference>
<dbReference type="EMBL" id="JAGMWN010000013">
    <property type="protein sequence ID" value="MBP5858957.1"/>
    <property type="molecule type" value="Genomic_DNA"/>
</dbReference>
<name>A0A8J7V4D3_9PROT</name>
<sequence>MSDATFDAAAGGLPDDLLERLFGTERLKRGWRVLIPANDDEGEEMHPAFINALFKRRGNW</sequence>
<dbReference type="AlphaFoldDB" id="A0A8J7V4D3"/>
<gene>
    <name evidence="1" type="ORF">KAJ83_18200</name>
</gene>
<evidence type="ECO:0000313" key="1">
    <source>
        <dbReference type="EMBL" id="MBP5858957.1"/>
    </source>
</evidence>